<feature type="transmembrane region" description="Helical" evidence="1">
    <location>
        <begin position="460"/>
        <end position="478"/>
    </location>
</feature>
<name>E0VBS3_PEDHC</name>
<feature type="transmembrane region" description="Helical" evidence="1">
    <location>
        <begin position="214"/>
        <end position="230"/>
    </location>
</feature>
<dbReference type="OrthoDB" id="6355263at2759"/>
<keyword evidence="1" id="KW-0472">Membrane</keyword>
<dbReference type="CTD" id="8231151"/>
<feature type="transmembrane region" description="Helical" evidence="1">
    <location>
        <begin position="404"/>
        <end position="424"/>
    </location>
</feature>
<keyword evidence="1" id="KW-1133">Transmembrane helix</keyword>
<dbReference type="InParanoid" id="E0VBS3"/>
<reference evidence="2" key="1">
    <citation type="submission" date="2007-04" db="EMBL/GenBank/DDBJ databases">
        <title>Annotation of Pediculus humanus corporis strain USDA.</title>
        <authorList>
            <person name="Kirkness E."/>
            <person name="Hannick L."/>
            <person name="Hass B."/>
            <person name="Bruggner R."/>
            <person name="Lawson D."/>
            <person name="Bidwell S."/>
            <person name="Joardar V."/>
            <person name="Caler E."/>
            <person name="Walenz B."/>
            <person name="Inman J."/>
            <person name="Schobel S."/>
            <person name="Galinsky K."/>
            <person name="Amedeo P."/>
            <person name="Strausberg R."/>
        </authorList>
    </citation>
    <scope>NUCLEOTIDE SEQUENCE</scope>
    <source>
        <strain evidence="2">USDA</strain>
    </source>
</reference>
<feature type="transmembrane region" description="Helical" evidence="1">
    <location>
        <begin position="528"/>
        <end position="549"/>
    </location>
</feature>
<feature type="transmembrane region" description="Helical" evidence="1">
    <location>
        <begin position="150"/>
        <end position="174"/>
    </location>
</feature>
<reference evidence="2" key="2">
    <citation type="submission" date="2007-04" db="EMBL/GenBank/DDBJ databases">
        <title>The genome of the human body louse.</title>
        <authorList>
            <consortium name="The Human Body Louse Genome Consortium"/>
            <person name="Kirkness E."/>
            <person name="Walenz B."/>
            <person name="Hass B."/>
            <person name="Bruggner R."/>
            <person name="Strausberg R."/>
        </authorList>
    </citation>
    <scope>NUCLEOTIDE SEQUENCE</scope>
    <source>
        <strain evidence="2">USDA</strain>
    </source>
</reference>
<sequence length="561" mass="64245">MMSYDLTVQFCQQQNFFHCHRCHSCYYMMENEEKEDLLVEIRESEEETCDKEEIDYFIEKKILDFVHKDDQIPKSNRKTILFILTCSLIFVSSSVLVIVVPIYLKYSSFYSISTYSKLFTISSVNVILFGITHMVVFIPKCDCQTSPNHTLCFSEILKVSFLLSIGSIAIFWFMDGNYVRCHLEDPLKGSCLVFSLFFYYTFSRKKMSLEKTFCAITIIVGVFVSVDFGLCDKFRCNGVSTMTEVTPKLHFLYVILYLLFHGIWILHFTFIEVCWTSYEDSNSSFNVSILSNVFNDENTQSDNLKHSIQSLSVIYQDGESNLGGVKSKTLNKTKDIKKSMMINSKCQSGSKLINGKIINNSPIRSTSCLSRLSLCDIKKFPITSTPKNDNGKWQTWSSGVCYDVALWQHITCWLLILGFCWMPTMEFFNDGKGKLLVDVISDIIDSFYCHIGLSDSNKCYTLSVVTIVFVFSYVTLILSCLELMKNIQSAITVVSIMMPALPISSLFWCLFHMNDDFTNFLEFKPEVTGEAVCAILGLPIIGIGIVLLLKSHIREFRLMLM</sequence>
<keyword evidence="1" id="KW-0812">Transmembrane</keyword>
<keyword evidence="4" id="KW-1185">Reference proteome</keyword>
<dbReference type="EMBL" id="DS235035">
    <property type="protein sequence ID" value="EEB10829.1"/>
    <property type="molecule type" value="Genomic_DNA"/>
</dbReference>
<evidence type="ECO:0000256" key="1">
    <source>
        <dbReference type="SAM" id="Phobius"/>
    </source>
</evidence>
<dbReference type="OMA" id="IITHAVC"/>
<protein>
    <submittedName>
        <fullName evidence="2 3">Uncharacterized protein</fullName>
    </submittedName>
</protein>
<feature type="transmembrane region" description="Helical" evidence="1">
    <location>
        <begin position="490"/>
        <end position="508"/>
    </location>
</feature>
<accession>E0VBS3</accession>
<dbReference type="Proteomes" id="UP000009046">
    <property type="component" value="Unassembled WGS sequence"/>
</dbReference>
<dbReference type="EMBL" id="AAZO01000789">
    <property type="status" value="NOT_ANNOTATED_CDS"/>
    <property type="molecule type" value="Genomic_DNA"/>
</dbReference>
<dbReference type="VEuPathDB" id="VectorBase:PHUM067620"/>
<dbReference type="KEGG" id="phu:Phum_PHUM067620"/>
<gene>
    <name evidence="3" type="primary">8231151</name>
    <name evidence="2" type="ORF">Phum_PHUM067620</name>
</gene>
<dbReference type="RefSeq" id="XP_002423567.1">
    <property type="nucleotide sequence ID" value="XM_002423522.1"/>
</dbReference>
<feature type="transmembrane region" description="Helical" evidence="1">
    <location>
        <begin position="118"/>
        <end position="138"/>
    </location>
</feature>
<reference evidence="3" key="3">
    <citation type="submission" date="2020-05" db="UniProtKB">
        <authorList>
            <consortium name="EnsemblMetazoa"/>
        </authorList>
    </citation>
    <scope>IDENTIFICATION</scope>
    <source>
        <strain evidence="3">USDA</strain>
    </source>
</reference>
<dbReference type="eggNOG" id="ENOG502S20Q">
    <property type="taxonomic scope" value="Eukaryota"/>
</dbReference>
<evidence type="ECO:0000313" key="3">
    <source>
        <dbReference type="EnsemblMetazoa" id="PHUM067620-PA"/>
    </source>
</evidence>
<feature type="transmembrane region" description="Helical" evidence="1">
    <location>
        <begin position="80"/>
        <end position="106"/>
    </location>
</feature>
<dbReference type="HOGENOM" id="CLU_559249_0_0_1"/>
<evidence type="ECO:0000313" key="4">
    <source>
        <dbReference type="Proteomes" id="UP000009046"/>
    </source>
</evidence>
<evidence type="ECO:0000313" key="2">
    <source>
        <dbReference type="EMBL" id="EEB10829.1"/>
    </source>
</evidence>
<organism>
    <name type="scientific">Pediculus humanus subsp. corporis</name>
    <name type="common">Body louse</name>
    <dbReference type="NCBI Taxonomy" id="121224"/>
    <lineage>
        <taxon>Eukaryota</taxon>
        <taxon>Metazoa</taxon>
        <taxon>Ecdysozoa</taxon>
        <taxon>Arthropoda</taxon>
        <taxon>Hexapoda</taxon>
        <taxon>Insecta</taxon>
        <taxon>Pterygota</taxon>
        <taxon>Neoptera</taxon>
        <taxon>Paraneoptera</taxon>
        <taxon>Psocodea</taxon>
        <taxon>Troctomorpha</taxon>
        <taxon>Phthiraptera</taxon>
        <taxon>Anoplura</taxon>
        <taxon>Pediculidae</taxon>
        <taxon>Pediculus</taxon>
    </lineage>
</organism>
<dbReference type="EnsemblMetazoa" id="PHUM067620-RA">
    <property type="protein sequence ID" value="PHUM067620-PA"/>
    <property type="gene ID" value="PHUM067620"/>
</dbReference>
<dbReference type="AlphaFoldDB" id="E0VBS3"/>
<dbReference type="GeneID" id="8231151"/>
<proteinExistence type="predicted"/>
<feature type="transmembrane region" description="Helical" evidence="1">
    <location>
        <begin position="250"/>
        <end position="271"/>
    </location>
</feature>
<feature type="transmembrane region" description="Helical" evidence="1">
    <location>
        <begin position="186"/>
        <end position="202"/>
    </location>
</feature>